<dbReference type="AlphaFoldDB" id="A0A067Q2I1"/>
<keyword evidence="5" id="KW-1185">Reference proteome</keyword>
<organism evidence="4 5">
    <name type="scientific">Jaapia argillacea MUCL 33604</name>
    <dbReference type="NCBI Taxonomy" id="933084"/>
    <lineage>
        <taxon>Eukaryota</taxon>
        <taxon>Fungi</taxon>
        <taxon>Dikarya</taxon>
        <taxon>Basidiomycota</taxon>
        <taxon>Agaricomycotina</taxon>
        <taxon>Agaricomycetes</taxon>
        <taxon>Agaricomycetidae</taxon>
        <taxon>Jaapiales</taxon>
        <taxon>Jaapiaceae</taxon>
        <taxon>Jaapia</taxon>
    </lineage>
</organism>
<feature type="domain" description="CHAT" evidence="3">
    <location>
        <begin position="759"/>
        <end position="1034"/>
    </location>
</feature>
<keyword evidence="2" id="KW-0802">TPR repeat</keyword>
<gene>
    <name evidence="4" type="ORF">JAAARDRAFT_710165</name>
</gene>
<dbReference type="EMBL" id="KL197713">
    <property type="protein sequence ID" value="KDQ61273.1"/>
    <property type="molecule type" value="Genomic_DNA"/>
</dbReference>
<dbReference type="Gene3D" id="1.25.40.10">
    <property type="entry name" value="Tetratricopeptide repeat domain"/>
    <property type="match status" value="2"/>
</dbReference>
<dbReference type="SUPFAM" id="SSF48452">
    <property type="entry name" value="TPR-like"/>
    <property type="match status" value="2"/>
</dbReference>
<dbReference type="InParanoid" id="A0A067Q2I1"/>
<protein>
    <recommendedName>
        <fullName evidence="3">CHAT domain-containing protein</fullName>
    </recommendedName>
</protein>
<reference evidence="5" key="1">
    <citation type="journal article" date="2014" name="Proc. Natl. Acad. Sci. U.S.A.">
        <title>Extensive sampling of basidiomycete genomes demonstrates inadequacy of the white-rot/brown-rot paradigm for wood decay fungi.</title>
        <authorList>
            <person name="Riley R."/>
            <person name="Salamov A.A."/>
            <person name="Brown D.W."/>
            <person name="Nagy L.G."/>
            <person name="Floudas D."/>
            <person name="Held B.W."/>
            <person name="Levasseur A."/>
            <person name="Lombard V."/>
            <person name="Morin E."/>
            <person name="Otillar R."/>
            <person name="Lindquist E.A."/>
            <person name="Sun H."/>
            <person name="LaButti K.M."/>
            <person name="Schmutz J."/>
            <person name="Jabbour D."/>
            <person name="Luo H."/>
            <person name="Baker S.E."/>
            <person name="Pisabarro A.G."/>
            <person name="Walton J.D."/>
            <person name="Blanchette R.A."/>
            <person name="Henrissat B."/>
            <person name="Martin F."/>
            <person name="Cullen D."/>
            <person name="Hibbett D.S."/>
            <person name="Grigoriev I.V."/>
        </authorList>
    </citation>
    <scope>NUCLEOTIDE SEQUENCE [LARGE SCALE GENOMIC DNA]</scope>
    <source>
        <strain evidence="5">MUCL 33604</strain>
    </source>
</reference>
<dbReference type="OrthoDB" id="9991317at2759"/>
<dbReference type="PANTHER" id="PTHR44858:SF1">
    <property type="entry name" value="UDP-N-ACETYLGLUCOSAMINE--PEPTIDE N-ACETYLGLUCOSAMINYLTRANSFERASE SPINDLY-RELATED"/>
    <property type="match status" value="1"/>
</dbReference>
<evidence type="ECO:0000259" key="3">
    <source>
        <dbReference type="Pfam" id="PF12770"/>
    </source>
</evidence>
<dbReference type="InterPro" id="IPR024983">
    <property type="entry name" value="CHAT_dom"/>
</dbReference>
<accession>A0A067Q2I1</accession>
<dbReference type="InterPro" id="IPR050498">
    <property type="entry name" value="Ycf3"/>
</dbReference>
<dbReference type="STRING" id="933084.A0A067Q2I1"/>
<evidence type="ECO:0000256" key="1">
    <source>
        <dbReference type="ARBA" id="ARBA00022737"/>
    </source>
</evidence>
<keyword evidence="1" id="KW-0677">Repeat</keyword>
<dbReference type="HOGENOM" id="CLU_001305_0_1_1"/>
<evidence type="ECO:0000313" key="5">
    <source>
        <dbReference type="Proteomes" id="UP000027265"/>
    </source>
</evidence>
<sequence length="1035" mass="115509">MTDWMLADDDGADSYYQQGLYFSQKFNKIQNEDSNSKAIKWLNLANSLTSTDDPEKVTRLIALGKAFHDRFEWFGHIEDVNSAISSLEEALTLLPLLHEQKPFVLGCLGWYYRSRFHRCDSLSDLEKAVIFFSDAVDLAPSGKSVQLSTMANLGETLQFRYQKLKNANDIDLSIAKITQALELTKDNTSAKVSRLEALGSAYWRKYENLGHMADLISAIEHHSNTTNLTSDNDPAKPNRHNNLALVLQQKFEREMNLTDLDSSIVHGMLAVKLTPDGHLEKSQRLDNLGVSILSRAITLKNFHDFEVAIKNMSQAVELTPENHPCLSERLNNLENAFHARYKVVKNLDDLNLAIITTQKAVAASLKTDSEKALYLSNLSVSMYERFLRQKNYSDLVAAIANMSKSVNLTPDNHPKKSVRLTNYGNALLSQYQVSYLVDDLNLAINTLLKGIELIPDMHIERASSLQAVAVAYRIKYDKFKTSTDLSLAIKYYSASAQQAVGSISVKFESARQWIQLAHIKIDGTKDSSLMQACYCALNLLPQIAWLGFDVQQRFKELSEIPRVTGAIFACAIEAENFHLALEWLEQGRSIVWVQLLQLRTPLDMLQLEHPVLAKQLAEISKILEYGNSVSTISAISAESQEMTAQRYRKTVQKWNELLSSIRLLHGFEQFLLPKPYSALCTAARYGPVIVLSASEYHCDALIMKSPESIQHISLKDINESDLVELHGKLSSQQGGRQFRDDHYRHFKPPVVKQVDPLKAVLKALWNKVVKPVISALEIQKSDEPVRLWWCPTGPFASLPLHAAGIQEDGDTAMDYVISSYLTSLSHLIPQHHSSINNSFQFLALSQGATPGASALPATVKEIEVIRTVVPSHNLITLKGSDATVNETLAHLANTSWCHFACHGKQDSSTPLDSAFLLHDGHLKLSTIMKANLPNAEFAFLSACQTATGDEKLPDEATHLAAGLIHAGFKSVVATLWPIADQDGPIIAKEMYEKLFEGSRRPDPTQAAIALHNAIWKLRRSGVPSSRWVPFIHIGI</sequence>
<dbReference type="PANTHER" id="PTHR44858">
    <property type="entry name" value="TETRATRICOPEPTIDE REPEAT PROTEIN 6"/>
    <property type="match status" value="1"/>
</dbReference>
<evidence type="ECO:0000256" key="2">
    <source>
        <dbReference type="ARBA" id="ARBA00022803"/>
    </source>
</evidence>
<dbReference type="Proteomes" id="UP000027265">
    <property type="component" value="Unassembled WGS sequence"/>
</dbReference>
<dbReference type="GO" id="GO:0046813">
    <property type="term" value="P:receptor-mediated virion attachment to host cell"/>
    <property type="evidence" value="ECO:0007669"/>
    <property type="project" value="TreeGrafter"/>
</dbReference>
<name>A0A067Q2I1_9AGAM</name>
<dbReference type="Pfam" id="PF12770">
    <property type="entry name" value="CHAT"/>
    <property type="match status" value="1"/>
</dbReference>
<dbReference type="InterPro" id="IPR011990">
    <property type="entry name" value="TPR-like_helical_dom_sf"/>
</dbReference>
<proteinExistence type="predicted"/>
<evidence type="ECO:0000313" key="4">
    <source>
        <dbReference type="EMBL" id="KDQ61273.1"/>
    </source>
</evidence>